<dbReference type="Proteomes" id="UP001212602">
    <property type="component" value="Unassembled WGS sequence"/>
</dbReference>
<feature type="signal peptide" evidence="1">
    <location>
        <begin position="1"/>
        <end position="28"/>
    </location>
</feature>
<dbReference type="Pfam" id="PF14334">
    <property type="entry name" value="DUF4390"/>
    <property type="match status" value="1"/>
</dbReference>
<name>A0AAE3NA56_9BURK</name>
<dbReference type="AlphaFoldDB" id="A0AAE3NA56"/>
<protein>
    <submittedName>
        <fullName evidence="2">DUF4390 domain-containing protein</fullName>
    </submittedName>
</protein>
<gene>
    <name evidence="2" type="ORF">PGB34_12235</name>
</gene>
<dbReference type="EMBL" id="JAQIPB010000004">
    <property type="protein sequence ID" value="MDA7417131.1"/>
    <property type="molecule type" value="Genomic_DNA"/>
</dbReference>
<evidence type="ECO:0000313" key="2">
    <source>
        <dbReference type="EMBL" id="MDA7417131.1"/>
    </source>
</evidence>
<feature type="chain" id="PRO_5042248227" evidence="1">
    <location>
        <begin position="29"/>
        <end position="202"/>
    </location>
</feature>
<keyword evidence="3" id="KW-1185">Reference proteome</keyword>
<reference evidence="2" key="1">
    <citation type="submission" date="2023-01" db="EMBL/GenBank/DDBJ databases">
        <title>Xenophilus mangrovi sp. nov., isolated from soil of Mangrove nature reserve.</title>
        <authorList>
            <person name="Xu S."/>
            <person name="Liu Z."/>
            <person name="Xu Y."/>
        </authorList>
    </citation>
    <scope>NUCLEOTIDE SEQUENCE</scope>
    <source>
        <strain evidence="2">YW8</strain>
    </source>
</reference>
<dbReference type="RefSeq" id="WP_271428374.1">
    <property type="nucleotide sequence ID" value="NZ_JAQIPB010000004.1"/>
</dbReference>
<keyword evidence="1" id="KW-0732">Signal</keyword>
<dbReference type="InterPro" id="IPR006311">
    <property type="entry name" value="TAT_signal"/>
</dbReference>
<proteinExistence type="predicted"/>
<sequence length="202" mass="22695">MDLQRRRLLSMGLGLGAALLLPAQGAQAQDAVLAQMRLERTGDELYLSAVLRLALPEAVQDVLDKGIALHFVAEAEIIRERWYWLNQRVAHGTRHMRLAYQPLTRRWRLSVSPVPISSAVAGVTLNQNFDTLQQALDAVGRIGRLRLGDAREIGEEREQPVVFRFRLDTSQLPRPFQIGLMGQSGWDLAVEQSARLQVEVQP</sequence>
<dbReference type="PROSITE" id="PS51318">
    <property type="entry name" value="TAT"/>
    <property type="match status" value="1"/>
</dbReference>
<evidence type="ECO:0000313" key="3">
    <source>
        <dbReference type="Proteomes" id="UP001212602"/>
    </source>
</evidence>
<dbReference type="InterPro" id="IPR025500">
    <property type="entry name" value="DUF4390"/>
</dbReference>
<accession>A0AAE3NA56</accession>
<comment type="caution">
    <text evidence="2">The sequence shown here is derived from an EMBL/GenBank/DDBJ whole genome shotgun (WGS) entry which is preliminary data.</text>
</comment>
<evidence type="ECO:0000256" key="1">
    <source>
        <dbReference type="SAM" id="SignalP"/>
    </source>
</evidence>
<organism evidence="2 3">
    <name type="scientific">Xenophilus arseniciresistens</name>
    <dbReference type="NCBI Taxonomy" id="1283306"/>
    <lineage>
        <taxon>Bacteria</taxon>
        <taxon>Pseudomonadati</taxon>
        <taxon>Pseudomonadota</taxon>
        <taxon>Betaproteobacteria</taxon>
        <taxon>Burkholderiales</taxon>
        <taxon>Comamonadaceae</taxon>
        <taxon>Xenophilus</taxon>
    </lineage>
</organism>